<feature type="region of interest" description="Disordered" evidence="7">
    <location>
        <begin position="1"/>
        <end position="30"/>
    </location>
</feature>
<dbReference type="Proteomes" id="UP001304300">
    <property type="component" value="Chromosome"/>
</dbReference>
<dbReference type="Pfam" id="PF04002">
    <property type="entry name" value="RadC"/>
    <property type="match status" value="1"/>
</dbReference>
<dbReference type="SUPFAM" id="SSF47781">
    <property type="entry name" value="RuvA domain 2-like"/>
    <property type="match status" value="1"/>
</dbReference>
<keyword evidence="4" id="KW-0862">Zinc</keyword>
<feature type="compositionally biased region" description="Low complexity" evidence="7">
    <location>
        <begin position="1"/>
        <end position="13"/>
    </location>
</feature>
<dbReference type="PANTHER" id="PTHR30471">
    <property type="entry name" value="DNA REPAIR PROTEIN RADC"/>
    <property type="match status" value="1"/>
</dbReference>
<dbReference type="Gene3D" id="3.40.140.10">
    <property type="entry name" value="Cytidine Deaminase, domain 2"/>
    <property type="match status" value="1"/>
</dbReference>
<protein>
    <submittedName>
        <fullName evidence="9">DNA repair protein RadC</fullName>
    </submittedName>
</protein>
<keyword evidence="10" id="KW-1185">Reference proteome</keyword>
<keyword evidence="5" id="KW-0482">Metalloprotease</keyword>
<dbReference type="GO" id="GO:0006508">
    <property type="term" value="P:proteolysis"/>
    <property type="evidence" value="ECO:0007669"/>
    <property type="project" value="UniProtKB-KW"/>
</dbReference>
<evidence type="ECO:0000256" key="7">
    <source>
        <dbReference type="SAM" id="MobiDB-lite"/>
    </source>
</evidence>
<organism evidence="9 10">
    <name type="scientific">Rubellicoccus peritrichatus</name>
    <dbReference type="NCBI Taxonomy" id="3080537"/>
    <lineage>
        <taxon>Bacteria</taxon>
        <taxon>Pseudomonadati</taxon>
        <taxon>Verrucomicrobiota</taxon>
        <taxon>Opitutia</taxon>
        <taxon>Puniceicoccales</taxon>
        <taxon>Cerasicoccaceae</taxon>
        <taxon>Rubellicoccus</taxon>
    </lineage>
</organism>
<evidence type="ECO:0000256" key="1">
    <source>
        <dbReference type="ARBA" id="ARBA00022670"/>
    </source>
</evidence>
<evidence type="ECO:0000313" key="10">
    <source>
        <dbReference type="Proteomes" id="UP001304300"/>
    </source>
</evidence>
<dbReference type="GO" id="GO:0046872">
    <property type="term" value="F:metal ion binding"/>
    <property type="evidence" value="ECO:0007669"/>
    <property type="project" value="UniProtKB-KW"/>
</dbReference>
<keyword evidence="1" id="KW-0645">Protease</keyword>
<evidence type="ECO:0000256" key="5">
    <source>
        <dbReference type="ARBA" id="ARBA00023049"/>
    </source>
</evidence>
<dbReference type="PANTHER" id="PTHR30471:SF3">
    <property type="entry name" value="UPF0758 PROTEIN YEES-RELATED"/>
    <property type="match status" value="1"/>
</dbReference>
<name>A0AAQ3QV25_9BACT</name>
<evidence type="ECO:0000259" key="8">
    <source>
        <dbReference type="PROSITE" id="PS50249"/>
    </source>
</evidence>
<dbReference type="InterPro" id="IPR001405">
    <property type="entry name" value="UPF0758"/>
</dbReference>
<dbReference type="AlphaFoldDB" id="A0AAQ3QV25"/>
<dbReference type="InterPro" id="IPR010994">
    <property type="entry name" value="RuvA_2-like"/>
</dbReference>
<dbReference type="KEGG" id="puo:RZN69_20835"/>
<evidence type="ECO:0000256" key="2">
    <source>
        <dbReference type="ARBA" id="ARBA00022723"/>
    </source>
</evidence>
<keyword evidence="2" id="KW-0479">Metal-binding</keyword>
<dbReference type="NCBIfam" id="TIGR00608">
    <property type="entry name" value="radc"/>
    <property type="match status" value="1"/>
</dbReference>
<dbReference type="EMBL" id="CP136920">
    <property type="protein sequence ID" value="WOO41073.1"/>
    <property type="molecule type" value="Genomic_DNA"/>
</dbReference>
<dbReference type="RefSeq" id="WP_317833428.1">
    <property type="nucleotide sequence ID" value="NZ_CP136920.1"/>
</dbReference>
<accession>A0AAQ3QV25</accession>
<keyword evidence="3" id="KW-0378">Hydrolase</keyword>
<proteinExistence type="inferred from homology"/>
<evidence type="ECO:0000256" key="4">
    <source>
        <dbReference type="ARBA" id="ARBA00022833"/>
    </source>
</evidence>
<comment type="similarity">
    <text evidence="6">Belongs to the UPF0758 family.</text>
</comment>
<sequence>MSPPKRQSSSKSSRAGEASAGFDAANANSGAGHRSRLRARFEKSKFLGFSEHEIVELLLTLCIPRTDVKQPAKALLAKYGSLRRILDAPADGLREVSGIGSVTPIALQIIREAATLYLQESAGENELFDSTEALINLFRIRLGALRHEVFEVAYLDKSYRLIHDGIERLEEGVADRTRVYPGKVMRAALQKNAVFIVVAHNHPTGRLKASPEDKRLTQSLVEAAQAIQLTLLDHVIVTPDSAMSFLDEGLL</sequence>
<dbReference type="GO" id="GO:0008237">
    <property type="term" value="F:metallopeptidase activity"/>
    <property type="evidence" value="ECO:0007669"/>
    <property type="project" value="UniProtKB-KW"/>
</dbReference>
<reference evidence="9 10" key="1">
    <citation type="submission" date="2023-10" db="EMBL/GenBank/DDBJ databases">
        <title>Rubellicoccus peritrichatus gen. nov., sp. nov., isolated from an algae of coral reef tank.</title>
        <authorList>
            <person name="Luo J."/>
        </authorList>
    </citation>
    <scope>NUCLEOTIDE SEQUENCE [LARGE SCALE GENOMIC DNA]</scope>
    <source>
        <strain evidence="9 10">CR14</strain>
    </source>
</reference>
<evidence type="ECO:0000313" key="9">
    <source>
        <dbReference type="EMBL" id="WOO41073.1"/>
    </source>
</evidence>
<dbReference type="CDD" id="cd08071">
    <property type="entry name" value="MPN_DUF2466"/>
    <property type="match status" value="1"/>
</dbReference>
<dbReference type="InterPro" id="IPR025657">
    <property type="entry name" value="RadC_JAB"/>
</dbReference>
<dbReference type="PROSITE" id="PS50249">
    <property type="entry name" value="MPN"/>
    <property type="match status" value="1"/>
</dbReference>
<evidence type="ECO:0000256" key="3">
    <source>
        <dbReference type="ARBA" id="ARBA00022801"/>
    </source>
</evidence>
<dbReference type="InterPro" id="IPR037518">
    <property type="entry name" value="MPN"/>
</dbReference>
<evidence type="ECO:0000256" key="6">
    <source>
        <dbReference type="RuleBase" id="RU003797"/>
    </source>
</evidence>
<gene>
    <name evidence="9" type="primary">radC</name>
    <name evidence="9" type="ORF">RZN69_20835</name>
</gene>
<feature type="domain" description="MPN" evidence="8">
    <location>
        <begin position="127"/>
        <end position="251"/>
    </location>
</feature>